<sequence length="328" mass="35968">MSSSSDNLPSHYNTGYISSTQSHHQNNNSDSTIDQDDWIIPNNLNTRTRNSNLNNSIKSTYRPGALFAPKENMPLRNSRSVGLFGSTTKFAHSVKSKRLSDALEDDAPPKQSLFDDDLNQSKSKNDPSAHRTMVSSLSNHQSQSHQSQPDPTPETQTNSGYKVYVFGFVQSQQAFVLKHFTSIGELLHSPEPSVDGGNWVTITYKHNWAAQRAIRKNGEILGGVIMIGCKAVDEHQIGLTTNEIMMEPKIGISKSSSMIISKPVKTFDVSDSVFASPNQVREGGIRGLVNGAGKPDPSIFQKSSDSIEGSGTSSNSYFNRALDLIFGW</sequence>
<dbReference type="GO" id="GO:0044615">
    <property type="term" value="C:nuclear pore nuclear basket"/>
    <property type="evidence" value="ECO:0007669"/>
    <property type="project" value="TreeGrafter"/>
</dbReference>
<feature type="region of interest" description="Disordered" evidence="9">
    <location>
        <begin position="1"/>
        <end position="38"/>
    </location>
</feature>
<evidence type="ECO:0000256" key="7">
    <source>
        <dbReference type="ARBA" id="ARBA00023242"/>
    </source>
</evidence>
<keyword evidence="4" id="KW-0653">Protein transport</keyword>
<evidence type="ECO:0000256" key="9">
    <source>
        <dbReference type="SAM" id="MobiDB-lite"/>
    </source>
</evidence>
<dbReference type="GO" id="GO:0051028">
    <property type="term" value="P:mRNA transport"/>
    <property type="evidence" value="ECO:0007669"/>
    <property type="project" value="UniProtKB-UniRule"/>
</dbReference>
<evidence type="ECO:0000313" key="12">
    <source>
        <dbReference type="Proteomes" id="UP000886653"/>
    </source>
</evidence>
<dbReference type="CDD" id="cd12721">
    <property type="entry name" value="RRM_Nup53p_fungi"/>
    <property type="match status" value="1"/>
</dbReference>
<keyword evidence="3 8" id="KW-0509">mRNA transport</keyword>
<evidence type="ECO:0000256" key="4">
    <source>
        <dbReference type="ARBA" id="ARBA00022927"/>
    </source>
</evidence>
<dbReference type="GO" id="GO:0003676">
    <property type="term" value="F:nucleic acid binding"/>
    <property type="evidence" value="ECO:0007669"/>
    <property type="project" value="InterPro"/>
</dbReference>
<dbReference type="InterPro" id="IPR007846">
    <property type="entry name" value="RRM_NUP35_dom"/>
</dbReference>
<evidence type="ECO:0000256" key="5">
    <source>
        <dbReference type="ARBA" id="ARBA00023010"/>
    </source>
</evidence>
<dbReference type="GO" id="GO:0017056">
    <property type="term" value="F:structural constituent of nuclear pore"/>
    <property type="evidence" value="ECO:0007669"/>
    <property type="project" value="TreeGrafter"/>
</dbReference>
<accession>A0A9P6NR81</accession>
<evidence type="ECO:0000256" key="8">
    <source>
        <dbReference type="PROSITE-ProRule" id="PRU00804"/>
    </source>
</evidence>
<dbReference type="PROSITE" id="PS51472">
    <property type="entry name" value="RRM_NUP35"/>
    <property type="match status" value="1"/>
</dbReference>
<evidence type="ECO:0000256" key="6">
    <source>
        <dbReference type="ARBA" id="ARBA00023132"/>
    </source>
</evidence>
<evidence type="ECO:0000259" key="10">
    <source>
        <dbReference type="PROSITE" id="PS51472"/>
    </source>
</evidence>
<dbReference type="Pfam" id="PF05172">
    <property type="entry name" value="RRM_Nup35"/>
    <property type="match status" value="1"/>
</dbReference>
<dbReference type="PANTHER" id="PTHR21527:SF6">
    <property type="entry name" value="NUCLEOPORIN NUP35"/>
    <property type="match status" value="1"/>
</dbReference>
<feature type="compositionally biased region" description="Polar residues" evidence="9">
    <location>
        <begin position="1"/>
        <end position="17"/>
    </location>
</feature>
<evidence type="ECO:0000313" key="11">
    <source>
        <dbReference type="EMBL" id="KAG0148111.1"/>
    </source>
</evidence>
<organism evidence="11 12">
    <name type="scientific">Cronartium quercuum f. sp. fusiforme G11</name>
    <dbReference type="NCBI Taxonomy" id="708437"/>
    <lineage>
        <taxon>Eukaryota</taxon>
        <taxon>Fungi</taxon>
        <taxon>Dikarya</taxon>
        <taxon>Basidiomycota</taxon>
        <taxon>Pucciniomycotina</taxon>
        <taxon>Pucciniomycetes</taxon>
        <taxon>Pucciniales</taxon>
        <taxon>Coleosporiaceae</taxon>
        <taxon>Cronartium</taxon>
    </lineage>
</organism>
<gene>
    <name evidence="11" type="ORF">CROQUDRAFT_655235</name>
</gene>
<keyword evidence="5" id="KW-0811">Translocation</keyword>
<feature type="domain" description="RRM Nup35-type" evidence="10">
    <location>
        <begin position="157"/>
        <end position="239"/>
    </location>
</feature>
<proteinExistence type="predicted"/>
<evidence type="ECO:0000256" key="2">
    <source>
        <dbReference type="ARBA" id="ARBA00022448"/>
    </source>
</evidence>
<keyword evidence="2 8" id="KW-0813">Transport</keyword>
<keyword evidence="12" id="KW-1185">Reference proteome</keyword>
<evidence type="ECO:0000256" key="3">
    <source>
        <dbReference type="ARBA" id="ARBA00022816"/>
    </source>
</evidence>
<dbReference type="InterPro" id="IPR012677">
    <property type="entry name" value="Nucleotide-bd_a/b_plait_sf"/>
</dbReference>
<dbReference type="EMBL" id="MU167240">
    <property type="protein sequence ID" value="KAG0148111.1"/>
    <property type="molecule type" value="Genomic_DNA"/>
</dbReference>
<evidence type="ECO:0000256" key="1">
    <source>
        <dbReference type="ARBA" id="ARBA00004567"/>
    </source>
</evidence>
<dbReference type="GO" id="GO:0006999">
    <property type="term" value="P:nuclear pore organization"/>
    <property type="evidence" value="ECO:0007669"/>
    <property type="project" value="TreeGrafter"/>
</dbReference>
<dbReference type="Proteomes" id="UP000886653">
    <property type="component" value="Unassembled WGS sequence"/>
</dbReference>
<comment type="subcellular location">
    <subcellularLocation>
        <location evidence="1">Nucleus</location>
        <location evidence="1">Nuclear pore complex</location>
    </subcellularLocation>
</comment>
<dbReference type="OrthoDB" id="3365060at2759"/>
<comment type="caution">
    <text evidence="11">The sequence shown here is derived from an EMBL/GenBank/DDBJ whole genome shotgun (WGS) entry which is preliminary data.</text>
</comment>
<dbReference type="GO" id="GO:0006607">
    <property type="term" value="P:NLS-bearing protein import into nucleus"/>
    <property type="evidence" value="ECO:0007669"/>
    <property type="project" value="TreeGrafter"/>
</dbReference>
<name>A0A9P6NR81_9BASI</name>
<protein>
    <recommendedName>
        <fullName evidence="10">RRM Nup35-type domain-containing protein</fullName>
    </recommendedName>
</protein>
<dbReference type="SUPFAM" id="SSF54928">
    <property type="entry name" value="RNA-binding domain, RBD"/>
    <property type="match status" value="1"/>
</dbReference>
<feature type="compositionally biased region" description="Low complexity" evidence="9">
    <location>
        <begin position="135"/>
        <end position="148"/>
    </location>
</feature>
<dbReference type="AlphaFoldDB" id="A0A9P6NR81"/>
<dbReference type="PANTHER" id="PTHR21527">
    <property type="entry name" value="NUCLEOPORIN NUP35"/>
    <property type="match status" value="1"/>
</dbReference>
<dbReference type="GO" id="GO:0044613">
    <property type="term" value="C:nuclear pore central transport channel"/>
    <property type="evidence" value="ECO:0007669"/>
    <property type="project" value="TreeGrafter"/>
</dbReference>
<keyword evidence="6 8" id="KW-0906">Nuclear pore complex</keyword>
<keyword evidence="7 8" id="KW-0539">Nucleus</keyword>
<feature type="region of interest" description="Disordered" evidence="9">
    <location>
        <begin position="98"/>
        <end position="156"/>
    </location>
</feature>
<dbReference type="InterPro" id="IPR035979">
    <property type="entry name" value="RBD_domain_sf"/>
</dbReference>
<dbReference type="Gene3D" id="3.30.70.330">
    <property type="match status" value="1"/>
</dbReference>
<reference evidence="11" key="1">
    <citation type="submission" date="2013-11" db="EMBL/GenBank/DDBJ databases">
        <title>Genome sequence of the fusiform rust pathogen reveals effectors for host alternation and coevolution with pine.</title>
        <authorList>
            <consortium name="DOE Joint Genome Institute"/>
            <person name="Smith K."/>
            <person name="Pendleton A."/>
            <person name="Kubisiak T."/>
            <person name="Anderson C."/>
            <person name="Salamov A."/>
            <person name="Aerts A."/>
            <person name="Riley R."/>
            <person name="Clum A."/>
            <person name="Lindquist E."/>
            <person name="Ence D."/>
            <person name="Campbell M."/>
            <person name="Kronenberg Z."/>
            <person name="Feau N."/>
            <person name="Dhillon B."/>
            <person name="Hamelin R."/>
            <person name="Burleigh J."/>
            <person name="Smith J."/>
            <person name="Yandell M."/>
            <person name="Nelson C."/>
            <person name="Grigoriev I."/>
            <person name="Davis J."/>
        </authorList>
    </citation>
    <scope>NUCLEOTIDE SEQUENCE</scope>
    <source>
        <strain evidence="11">G11</strain>
    </source>
</reference>
<dbReference type="GO" id="GO:0005543">
    <property type="term" value="F:phospholipid binding"/>
    <property type="evidence" value="ECO:0007669"/>
    <property type="project" value="TreeGrafter"/>
</dbReference>
<feature type="compositionally biased region" description="Low complexity" evidence="9">
    <location>
        <begin position="18"/>
        <end position="32"/>
    </location>
</feature>